<name>A0AAI9XYI1_9PEZI</name>
<evidence type="ECO:0000313" key="3">
    <source>
        <dbReference type="Proteomes" id="UP001239213"/>
    </source>
</evidence>
<comment type="caution">
    <text evidence="2">The sequence shown here is derived from an EMBL/GenBank/DDBJ whole genome shotgun (WGS) entry which is preliminary data.</text>
</comment>
<protein>
    <submittedName>
        <fullName evidence="2">Uncharacterized protein</fullName>
    </submittedName>
</protein>
<keyword evidence="3" id="KW-1185">Reference proteome</keyword>
<organism evidence="2 3">
    <name type="scientific">Colletotrichum cuscutae</name>
    <dbReference type="NCBI Taxonomy" id="1209917"/>
    <lineage>
        <taxon>Eukaryota</taxon>
        <taxon>Fungi</taxon>
        <taxon>Dikarya</taxon>
        <taxon>Ascomycota</taxon>
        <taxon>Pezizomycotina</taxon>
        <taxon>Sordariomycetes</taxon>
        <taxon>Hypocreomycetidae</taxon>
        <taxon>Glomerellales</taxon>
        <taxon>Glomerellaceae</taxon>
        <taxon>Colletotrichum</taxon>
        <taxon>Colletotrichum acutatum species complex</taxon>
    </lineage>
</organism>
<dbReference type="EMBL" id="MPDP01000262">
    <property type="protein sequence ID" value="KAK1465502.1"/>
    <property type="molecule type" value="Genomic_DNA"/>
</dbReference>
<proteinExistence type="predicted"/>
<feature type="region of interest" description="Disordered" evidence="1">
    <location>
        <begin position="36"/>
        <end position="58"/>
    </location>
</feature>
<reference evidence="2" key="1">
    <citation type="submission" date="2016-11" db="EMBL/GenBank/DDBJ databases">
        <title>The genome sequence of Colletotrichum cuscutae.</title>
        <authorList>
            <person name="Baroncelli R."/>
        </authorList>
    </citation>
    <scope>NUCLEOTIDE SEQUENCE</scope>
    <source>
        <strain evidence="2">IMI 304802</strain>
    </source>
</reference>
<gene>
    <name evidence="2" type="ORF">CCUS01_07620</name>
</gene>
<sequence length="172" mass="18323">MLLSVCLLWPQLSRVQETHCISSTLITRLGRFRSAEEADTSKQDAQSRESKAETAGSGLDLATQRRTLNSRICGAWVEVLPGIVGADGRHDGPLSSAIKALGISLMARGPKGRAPVHEAVEAHSSALKAVGCLIPRANDDPNNYTEISAAVMCLFLSEVGVGLEVQFDLGVR</sequence>
<accession>A0AAI9XYI1</accession>
<dbReference type="Proteomes" id="UP001239213">
    <property type="component" value="Unassembled WGS sequence"/>
</dbReference>
<dbReference type="AlphaFoldDB" id="A0AAI9XYI1"/>
<feature type="compositionally biased region" description="Basic and acidic residues" evidence="1">
    <location>
        <begin position="36"/>
        <end position="52"/>
    </location>
</feature>
<evidence type="ECO:0000256" key="1">
    <source>
        <dbReference type="SAM" id="MobiDB-lite"/>
    </source>
</evidence>
<evidence type="ECO:0000313" key="2">
    <source>
        <dbReference type="EMBL" id="KAK1465502.1"/>
    </source>
</evidence>